<accession>B4N5A4</accession>
<dbReference type="GO" id="GO:0019005">
    <property type="term" value="C:SCF ubiquitin ligase complex"/>
    <property type="evidence" value="ECO:0007669"/>
    <property type="project" value="TreeGrafter"/>
</dbReference>
<keyword evidence="2" id="KW-1185">Reference proteome</keyword>
<dbReference type="Gene3D" id="3.80.10.10">
    <property type="entry name" value="Ribonuclease Inhibitor"/>
    <property type="match status" value="2"/>
</dbReference>
<name>B4N5A4_DROWI</name>
<dbReference type="OrthoDB" id="550575at2759"/>
<dbReference type="OMA" id="KWRTSRA"/>
<protein>
    <submittedName>
        <fullName evidence="1">GK20358</fullName>
    </submittedName>
</protein>
<organism evidence="2">
    <name type="scientific">Drosophila willistoni</name>
    <name type="common">Fruit fly</name>
    <dbReference type="NCBI Taxonomy" id="7260"/>
    <lineage>
        <taxon>Eukaryota</taxon>
        <taxon>Metazoa</taxon>
        <taxon>Ecdysozoa</taxon>
        <taxon>Arthropoda</taxon>
        <taxon>Hexapoda</taxon>
        <taxon>Insecta</taxon>
        <taxon>Pterygota</taxon>
        <taxon>Neoptera</taxon>
        <taxon>Endopterygota</taxon>
        <taxon>Diptera</taxon>
        <taxon>Brachycera</taxon>
        <taxon>Muscomorpha</taxon>
        <taxon>Ephydroidea</taxon>
        <taxon>Drosophilidae</taxon>
        <taxon>Drosophila</taxon>
        <taxon>Sophophora</taxon>
    </lineage>
</organism>
<dbReference type="KEGG" id="dwi:6645902"/>
<dbReference type="PANTHER" id="PTHR13318">
    <property type="entry name" value="PARTNER OF PAIRED, ISOFORM B-RELATED"/>
    <property type="match status" value="1"/>
</dbReference>
<dbReference type="AlphaFoldDB" id="B4N5A4"/>
<gene>
    <name evidence="1" type="primary">Dwil\GK20358</name>
    <name evidence="1" type="ORF">Dwil_GK20358</name>
</gene>
<sequence length="467" mass="55588">MAAASPSPETPDLKKAEIETSQIMKLNDDCLACIFERLQDLHTEMAVSRVCRRFQSICLTQWRYSHSYNCLDLDEWREILPNSEDLIYFLQLMRPYIKELFVNSCLRTLLKDLSDMKIYVLPMVTCFYYEPEDVDCYPSDKSLLRMAQMLPNLRRLRLTTPIQGRYLSNFRQLQELHLYDDQHKDYELQQKYLDDLCNQLVDLRVLDIRMYDSISKLRLDNCVQCLKNLTTLKLNLATLKSVLYEVLELPSLRQLVVLLDTEWPNQPQVSVDNYDENDCLAYEFYEIMERKAKNIIGFAVDGYYMPLEPGWNAKLPIWTHKKLQRLAICSWTHSVDHLERYTRMTDLRLLCLRNCSNLNDDFLIKFIESCPRLQFLDVSYCRELTPKFLERSLQLLKLREPRKDRPDLRLTPPLLIYCELCGFEDFVKSKNLYNSADYRDYIVFADYFPFSERGLSFVDRGYQFDFD</sequence>
<dbReference type="SUPFAM" id="SSF81383">
    <property type="entry name" value="F-box domain"/>
    <property type="match status" value="1"/>
</dbReference>
<proteinExistence type="predicted"/>
<dbReference type="PhylomeDB" id="B4N5A4"/>
<dbReference type="Proteomes" id="UP000007798">
    <property type="component" value="Unassembled WGS sequence"/>
</dbReference>
<dbReference type="eggNOG" id="ENOG502T7WU">
    <property type="taxonomic scope" value="Eukaryota"/>
</dbReference>
<dbReference type="InterPro" id="IPR036047">
    <property type="entry name" value="F-box-like_dom_sf"/>
</dbReference>
<dbReference type="InterPro" id="IPR032675">
    <property type="entry name" value="LRR_dom_sf"/>
</dbReference>
<evidence type="ECO:0000313" key="2">
    <source>
        <dbReference type="Proteomes" id="UP000007798"/>
    </source>
</evidence>
<dbReference type="SUPFAM" id="SSF52058">
    <property type="entry name" value="L domain-like"/>
    <property type="match status" value="1"/>
</dbReference>
<dbReference type="PANTHER" id="PTHR13318:SF247">
    <property type="entry name" value="GH16156P"/>
    <property type="match status" value="1"/>
</dbReference>
<evidence type="ECO:0000313" key="1">
    <source>
        <dbReference type="EMBL" id="EDW79543.1"/>
    </source>
</evidence>
<dbReference type="EMBL" id="CH964101">
    <property type="protein sequence ID" value="EDW79543.1"/>
    <property type="molecule type" value="Genomic_DNA"/>
</dbReference>
<dbReference type="HOGENOM" id="CLU_046763_0_0_1"/>
<dbReference type="InParanoid" id="B4N5A4"/>
<dbReference type="FunCoup" id="B4N5A4">
    <property type="interactions" value="10"/>
</dbReference>
<reference evidence="1 2" key="1">
    <citation type="journal article" date="2007" name="Nature">
        <title>Evolution of genes and genomes on the Drosophila phylogeny.</title>
        <authorList>
            <consortium name="Drosophila 12 Genomes Consortium"/>
            <person name="Clark A.G."/>
            <person name="Eisen M.B."/>
            <person name="Smith D.R."/>
            <person name="Bergman C.M."/>
            <person name="Oliver B."/>
            <person name="Markow T.A."/>
            <person name="Kaufman T.C."/>
            <person name="Kellis M."/>
            <person name="Gelbart W."/>
            <person name="Iyer V.N."/>
            <person name="Pollard D.A."/>
            <person name="Sackton T.B."/>
            <person name="Larracuente A.M."/>
            <person name="Singh N.D."/>
            <person name="Abad J.P."/>
            <person name="Abt D.N."/>
            <person name="Adryan B."/>
            <person name="Aguade M."/>
            <person name="Akashi H."/>
            <person name="Anderson W.W."/>
            <person name="Aquadro C.F."/>
            <person name="Ardell D.H."/>
            <person name="Arguello R."/>
            <person name="Artieri C.G."/>
            <person name="Barbash D.A."/>
            <person name="Barker D."/>
            <person name="Barsanti P."/>
            <person name="Batterham P."/>
            <person name="Batzoglou S."/>
            <person name="Begun D."/>
            <person name="Bhutkar A."/>
            <person name="Blanco E."/>
            <person name="Bosak S.A."/>
            <person name="Bradley R.K."/>
            <person name="Brand A.D."/>
            <person name="Brent M.R."/>
            <person name="Brooks A.N."/>
            <person name="Brown R.H."/>
            <person name="Butlin R.K."/>
            <person name="Caggese C."/>
            <person name="Calvi B.R."/>
            <person name="Bernardo de Carvalho A."/>
            <person name="Caspi A."/>
            <person name="Castrezana S."/>
            <person name="Celniker S.E."/>
            <person name="Chang J.L."/>
            <person name="Chapple C."/>
            <person name="Chatterji S."/>
            <person name="Chinwalla A."/>
            <person name="Civetta A."/>
            <person name="Clifton S.W."/>
            <person name="Comeron J.M."/>
            <person name="Costello J.C."/>
            <person name="Coyne J.A."/>
            <person name="Daub J."/>
            <person name="David R.G."/>
            <person name="Delcher A.L."/>
            <person name="Delehaunty K."/>
            <person name="Do C.B."/>
            <person name="Ebling H."/>
            <person name="Edwards K."/>
            <person name="Eickbush T."/>
            <person name="Evans J.D."/>
            <person name="Filipski A."/>
            <person name="Findeiss S."/>
            <person name="Freyhult E."/>
            <person name="Fulton L."/>
            <person name="Fulton R."/>
            <person name="Garcia A.C."/>
            <person name="Gardiner A."/>
            <person name="Garfield D.A."/>
            <person name="Garvin B.E."/>
            <person name="Gibson G."/>
            <person name="Gilbert D."/>
            <person name="Gnerre S."/>
            <person name="Godfrey J."/>
            <person name="Good R."/>
            <person name="Gotea V."/>
            <person name="Gravely B."/>
            <person name="Greenberg A.J."/>
            <person name="Griffiths-Jones S."/>
            <person name="Gross S."/>
            <person name="Guigo R."/>
            <person name="Gustafson E.A."/>
            <person name="Haerty W."/>
            <person name="Hahn M.W."/>
            <person name="Halligan D.L."/>
            <person name="Halpern A.L."/>
            <person name="Halter G.M."/>
            <person name="Han M.V."/>
            <person name="Heger A."/>
            <person name="Hillier L."/>
            <person name="Hinrichs A.S."/>
            <person name="Holmes I."/>
            <person name="Hoskins R.A."/>
            <person name="Hubisz M.J."/>
            <person name="Hultmark D."/>
            <person name="Huntley M.A."/>
            <person name="Jaffe D.B."/>
            <person name="Jagadeeshan S."/>
            <person name="Jeck W.R."/>
            <person name="Johnson J."/>
            <person name="Jones C.D."/>
            <person name="Jordan W.C."/>
            <person name="Karpen G.H."/>
            <person name="Kataoka E."/>
            <person name="Keightley P.D."/>
            <person name="Kheradpour P."/>
            <person name="Kirkness E.F."/>
            <person name="Koerich L.B."/>
            <person name="Kristiansen K."/>
            <person name="Kudrna D."/>
            <person name="Kulathinal R.J."/>
            <person name="Kumar S."/>
            <person name="Kwok R."/>
            <person name="Lander E."/>
            <person name="Langley C.H."/>
            <person name="Lapoint R."/>
            <person name="Lazzaro B.P."/>
            <person name="Lee S.J."/>
            <person name="Levesque L."/>
            <person name="Li R."/>
            <person name="Lin C.F."/>
            <person name="Lin M.F."/>
            <person name="Lindblad-Toh K."/>
            <person name="Llopart A."/>
            <person name="Long M."/>
            <person name="Low L."/>
            <person name="Lozovsky E."/>
            <person name="Lu J."/>
            <person name="Luo M."/>
            <person name="Machado C.A."/>
            <person name="Makalowski W."/>
            <person name="Marzo M."/>
            <person name="Matsuda M."/>
            <person name="Matzkin L."/>
            <person name="McAllister B."/>
            <person name="McBride C.S."/>
            <person name="McKernan B."/>
            <person name="McKernan K."/>
            <person name="Mendez-Lago M."/>
            <person name="Minx P."/>
            <person name="Mollenhauer M.U."/>
            <person name="Montooth K."/>
            <person name="Mount S.M."/>
            <person name="Mu X."/>
            <person name="Myers E."/>
            <person name="Negre B."/>
            <person name="Newfeld S."/>
            <person name="Nielsen R."/>
            <person name="Noor M.A."/>
            <person name="O'Grady P."/>
            <person name="Pachter L."/>
            <person name="Papaceit M."/>
            <person name="Parisi M.J."/>
            <person name="Parisi M."/>
            <person name="Parts L."/>
            <person name="Pedersen J.S."/>
            <person name="Pesole G."/>
            <person name="Phillippy A.M."/>
            <person name="Ponting C.P."/>
            <person name="Pop M."/>
            <person name="Porcelli D."/>
            <person name="Powell J.R."/>
            <person name="Prohaska S."/>
            <person name="Pruitt K."/>
            <person name="Puig M."/>
            <person name="Quesneville H."/>
            <person name="Ram K.R."/>
            <person name="Rand D."/>
            <person name="Rasmussen M.D."/>
            <person name="Reed L.K."/>
            <person name="Reenan R."/>
            <person name="Reily A."/>
            <person name="Remington K.A."/>
            <person name="Rieger T.T."/>
            <person name="Ritchie M.G."/>
            <person name="Robin C."/>
            <person name="Rogers Y.H."/>
            <person name="Rohde C."/>
            <person name="Rozas J."/>
            <person name="Rubenfield M.J."/>
            <person name="Ruiz A."/>
            <person name="Russo S."/>
            <person name="Salzberg S.L."/>
            <person name="Sanchez-Gracia A."/>
            <person name="Saranga D.J."/>
            <person name="Sato H."/>
            <person name="Schaeffer S.W."/>
            <person name="Schatz M.C."/>
            <person name="Schlenke T."/>
            <person name="Schwartz R."/>
            <person name="Segarra C."/>
            <person name="Singh R.S."/>
            <person name="Sirot L."/>
            <person name="Sirota M."/>
            <person name="Sisneros N.B."/>
            <person name="Smith C.D."/>
            <person name="Smith T.F."/>
            <person name="Spieth J."/>
            <person name="Stage D.E."/>
            <person name="Stark A."/>
            <person name="Stephan W."/>
            <person name="Strausberg R.L."/>
            <person name="Strempel S."/>
            <person name="Sturgill D."/>
            <person name="Sutton G."/>
            <person name="Sutton G.G."/>
            <person name="Tao W."/>
            <person name="Teichmann S."/>
            <person name="Tobari Y.N."/>
            <person name="Tomimura Y."/>
            <person name="Tsolas J.M."/>
            <person name="Valente V.L."/>
            <person name="Venter E."/>
            <person name="Venter J.C."/>
            <person name="Vicario S."/>
            <person name="Vieira F.G."/>
            <person name="Vilella A.J."/>
            <person name="Villasante A."/>
            <person name="Walenz B."/>
            <person name="Wang J."/>
            <person name="Wasserman M."/>
            <person name="Watts T."/>
            <person name="Wilson D."/>
            <person name="Wilson R.K."/>
            <person name="Wing R.A."/>
            <person name="Wolfner M.F."/>
            <person name="Wong A."/>
            <person name="Wong G.K."/>
            <person name="Wu C.I."/>
            <person name="Wu G."/>
            <person name="Yamamoto D."/>
            <person name="Yang H.P."/>
            <person name="Yang S.P."/>
            <person name="Yorke J.A."/>
            <person name="Yoshida K."/>
            <person name="Zdobnov E."/>
            <person name="Zhang P."/>
            <person name="Zhang Y."/>
            <person name="Zimin A.V."/>
            <person name="Baldwin J."/>
            <person name="Abdouelleil A."/>
            <person name="Abdulkadir J."/>
            <person name="Abebe A."/>
            <person name="Abera B."/>
            <person name="Abreu J."/>
            <person name="Acer S.C."/>
            <person name="Aftuck L."/>
            <person name="Alexander A."/>
            <person name="An P."/>
            <person name="Anderson E."/>
            <person name="Anderson S."/>
            <person name="Arachi H."/>
            <person name="Azer M."/>
            <person name="Bachantsang P."/>
            <person name="Barry A."/>
            <person name="Bayul T."/>
            <person name="Berlin A."/>
            <person name="Bessette D."/>
            <person name="Bloom T."/>
            <person name="Blye J."/>
            <person name="Boguslavskiy L."/>
            <person name="Bonnet C."/>
            <person name="Boukhgalter B."/>
            <person name="Bourzgui I."/>
            <person name="Brown A."/>
            <person name="Cahill P."/>
            <person name="Channer S."/>
            <person name="Cheshatsang Y."/>
            <person name="Chuda L."/>
            <person name="Citroen M."/>
            <person name="Collymore A."/>
            <person name="Cooke P."/>
            <person name="Costello M."/>
            <person name="D'Aco K."/>
            <person name="Daza R."/>
            <person name="De Haan G."/>
            <person name="DeGray S."/>
            <person name="DeMaso C."/>
            <person name="Dhargay N."/>
            <person name="Dooley K."/>
            <person name="Dooley E."/>
            <person name="Doricent M."/>
            <person name="Dorje P."/>
            <person name="Dorjee K."/>
            <person name="Dupes A."/>
            <person name="Elong R."/>
            <person name="Falk J."/>
            <person name="Farina A."/>
            <person name="Faro S."/>
            <person name="Ferguson D."/>
            <person name="Fisher S."/>
            <person name="Foley C.D."/>
            <person name="Franke A."/>
            <person name="Friedrich D."/>
            <person name="Gadbois L."/>
            <person name="Gearin G."/>
            <person name="Gearin C.R."/>
            <person name="Giannoukos G."/>
            <person name="Goode T."/>
            <person name="Graham J."/>
            <person name="Grandbois E."/>
            <person name="Grewal S."/>
            <person name="Gyaltsen K."/>
            <person name="Hafez N."/>
            <person name="Hagos B."/>
            <person name="Hall J."/>
            <person name="Henson C."/>
            <person name="Hollinger A."/>
            <person name="Honan T."/>
            <person name="Huard M.D."/>
            <person name="Hughes L."/>
            <person name="Hurhula B."/>
            <person name="Husby M.E."/>
            <person name="Kamat A."/>
            <person name="Kanga B."/>
            <person name="Kashin S."/>
            <person name="Khazanovich D."/>
            <person name="Kisner P."/>
            <person name="Lance K."/>
            <person name="Lara M."/>
            <person name="Lee W."/>
            <person name="Lennon N."/>
            <person name="Letendre F."/>
            <person name="LeVine R."/>
            <person name="Lipovsky A."/>
            <person name="Liu X."/>
            <person name="Liu J."/>
            <person name="Liu S."/>
            <person name="Lokyitsang T."/>
            <person name="Lokyitsang Y."/>
            <person name="Lubonja R."/>
            <person name="Lui A."/>
            <person name="MacDonald P."/>
            <person name="Magnisalis V."/>
            <person name="Maru K."/>
            <person name="Matthews C."/>
            <person name="McCusker W."/>
            <person name="McDonough S."/>
            <person name="Mehta T."/>
            <person name="Meldrim J."/>
            <person name="Meneus L."/>
            <person name="Mihai O."/>
            <person name="Mihalev A."/>
            <person name="Mihova T."/>
            <person name="Mittelman R."/>
            <person name="Mlenga V."/>
            <person name="Montmayeur A."/>
            <person name="Mulrain L."/>
            <person name="Navidi A."/>
            <person name="Naylor J."/>
            <person name="Negash T."/>
            <person name="Nguyen T."/>
            <person name="Nguyen N."/>
            <person name="Nicol R."/>
            <person name="Norbu C."/>
            <person name="Norbu N."/>
            <person name="Novod N."/>
            <person name="O'Neill B."/>
            <person name="Osman S."/>
            <person name="Markiewicz E."/>
            <person name="Oyono O.L."/>
            <person name="Patti C."/>
            <person name="Phunkhang P."/>
            <person name="Pierre F."/>
            <person name="Priest M."/>
            <person name="Raghuraman S."/>
            <person name="Rege F."/>
            <person name="Reyes R."/>
            <person name="Rise C."/>
            <person name="Rogov P."/>
            <person name="Ross K."/>
            <person name="Ryan E."/>
            <person name="Settipalli S."/>
            <person name="Shea T."/>
            <person name="Sherpa N."/>
            <person name="Shi L."/>
            <person name="Shih D."/>
            <person name="Sparrow T."/>
            <person name="Spaulding J."/>
            <person name="Stalker J."/>
            <person name="Stange-Thomann N."/>
            <person name="Stavropoulos S."/>
            <person name="Stone C."/>
            <person name="Strader C."/>
            <person name="Tesfaye S."/>
            <person name="Thomson T."/>
            <person name="Thoulutsang Y."/>
            <person name="Thoulutsang D."/>
            <person name="Topham K."/>
            <person name="Topping I."/>
            <person name="Tsamla T."/>
            <person name="Vassiliev H."/>
            <person name="Vo A."/>
            <person name="Wangchuk T."/>
            <person name="Wangdi T."/>
            <person name="Weiand M."/>
            <person name="Wilkinson J."/>
            <person name="Wilson A."/>
            <person name="Yadav S."/>
            <person name="Young G."/>
            <person name="Yu Q."/>
            <person name="Zembek L."/>
            <person name="Zhong D."/>
            <person name="Zimmer A."/>
            <person name="Zwirko Z."/>
            <person name="Jaffe D.B."/>
            <person name="Alvarez P."/>
            <person name="Brockman W."/>
            <person name="Butler J."/>
            <person name="Chin C."/>
            <person name="Gnerre S."/>
            <person name="Grabherr M."/>
            <person name="Kleber M."/>
            <person name="Mauceli E."/>
            <person name="MacCallum I."/>
        </authorList>
    </citation>
    <scope>NUCLEOTIDE SEQUENCE [LARGE SCALE GENOMIC DNA]</scope>
    <source>
        <strain evidence="2">Tucson 14030-0811.24</strain>
    </source>
</reference>
<dbReference type="GO" id="GO:0031146">
    <property type="term" value="P:SCF-dependent proteasomal ubiquitin-dependent protein catabolic process"/>
    <property type="evidence" value="ECO:0007669"/>
    <property type="project" value="TreeGrafter"/>
</dbReference>
<dbReference type="SUPFAM" id="SSF52047">
    <property type="entry name" value="RNI-like"/>
    <property type="match status" value="1"/>
</dbReference>